<feature type="transmembrane region" description="Helical" evidence="1">
    <location>
        <begin position="33"/>
        <end position="52"/>
    </location>
</feature>
<dbReference type="EMBL" id="JXJN01011132">
    <property type="status" value="NOT_ANNOTATED_CDS"/>
    <property type="molecule type" value="Genomic_DNA"/>
</dbReference>
<reference evidence="3" key="2">
    <citation type="submission" date="2020-05" db="UniProtKB">
        <authorList>
            <consortium name="EnsemblMetazoa"/>
        </authorList>
    </citation>
    <scope>IDENTIFICATION</scope>
    <source>
        <strain evidence="3">IAEA</strain>
    </source>
</reference>
<feature type="transmembrane region" description="Helical" evidence="1">
    <location>
        <begin position="98"/>
        <end position="120"/>
    </location>
</feature>
<dbReference type="VEuPathDB" id="VectorBase:GPPI024182"/>
<keyword evidence="1" id="KW-0472">Membrane</keyword>
<feature type="signal peptide" evidence="2">
    <location>
        <begin position="1"/>
        <end position="18"/>
    </location>
</feature>
<keyword evidence="2" id="KW-0732">Signal</keyword>
<feature type="transmembrane region" description="Helical" evidence="1">
    <location>
        <begin position="73"/>
        <end position="92"/>
    </location>
</feature>
<reference evidence="4" key="1">
    <citation type="submission" date="2015-01" db="EMBL/GenBank/DDBJ databases">
        <authorList>
            <person name="Aksoy S."/>
            <person name="Warren W."/>
            <person name="Wilson R.K."/>
        </authorList>
    </citation>
    <scope>NUCLEOTIDE SEQUENCE [LARGE SCALE GENOMIC DNA]</scope>
    <source>
        <strain evidence="4">IAEA</strain>
    </source>
</reference>
<keyword evidence="4" id="KW-1185">Reference proteome</keyword>
<dbReference type="AlphaFoldDB" id="A0A1B0BAR9"/>
<accession>A0A1B0BAR9</accession>
<keyword evidence="1" id="KW-1133">Transmembrane helix</keyword>
<dbReference type="Proteomes" id="UP000092460">
    <property type="component" value="Unassembled WGS sequence"/>
</dbReference>
<organism evidence="3 4">
    <name type="scientific">Glossina palpalis gambiensis</name>
    <dbReference type="NCBI Taxonomy" id="67801"/>
    <lineage>
        <taxon>Eukaryota</taxon>
        <taxon>Metazoa</taxon>
        <taxon>Ecdysozoa</taxon>
        <taxon>Arthropoda</taxon>
        <taxon>Hexapoda</taxon>
        <taxon>Insecta</taxon>
        <taxon>Pterygota</taxon>
        <taxon>Neoptera</taxon>
        <taxon>Endopterygota</taxon>
        <taxon>Diptera</taxon>
        <taxon>Brachycera</taxon>
        <taxon>Muscomorpha</taxon>
        <taxon>Hippoboscoidea</taxon>
        <taxon>Glossinidae</taxon>
        <taxon>Glossina</taxon>
    </lineage>
</organism>
<name>A0A1B0BAR9_9MUSC</name>
<feature type="chain" id="PRO_5008404646" description="Ammonium transporter AmtB-like domain-containing protein" evidence="2">
    <location>
        <begin position="19"/>
        <end position="122"/>
    </location>
</feature>
<evidence type="ECO:0000313" key="3">
    <source>
        <dbReference type="EnsemblMetazoa" id="GPPI024182-PA"/>
    </source>
</evidence>
<evidence type="ECO:0008006" key="5">
    <source>
        <dbReference type="Google" id="ProtNLM"/>
    </source>
</evidence>
<dbReference type="EnsemblMetazoa" id="GPPI024182-RA">
    <property type="protein sequence ID" value="GPPI024182-PA"/>
    <property type="gene ID" value="GPPI024182"/>
</dbReference>
<keyword evidence="1" id="KW-0812">Transmembrane</keyword>
<proteinExistence type="predicted"/>
<evidence type="ECO:0000256" key="2">
    <source>
        <dbReference type="SAM" id="SignalP"/>
    </source>
</evidence>
<evidence type="ECO:0000313" key="4">
    <source>
        <dbReference type="Proteomes" id="UP000092460"/>
    </source>
</evidence>
<evidence type="ECO:0000256" key="1">
    <source>
        <dbReference type="SAM" id="Phobius"/>
    </source>
</evidence>
<protein>
    <recommendedName>
        <fullName evidence="5">Ammonium transporter AmtB-like domain-containing protein</fullName>
    </recommendedName>
</protein>
<sequence length="122" mass="14053">MCIVYLVWSICLSMLSSSWNAHLQHFDYGIDLYIFIRCGVTFNLCFEFVFMNSTRNPQVSVLLIRCSCFENSFLFRVAGCCNYLLPALSIFSHSSDAFQLKLFNILFAHITGGFISLIYWSV</sequence>